<protein>
    <submittedName>
        <fullName evidence="2">Uncharacterized protein</fullName>
    </submittedName>
</protein>
<dbReference type="Proteomes" id="UP000314294">
    <property type="component" value="Unassembled WGS sequence"/>
</dbReference>
<evidence type="ECO:0000256" key="1">
    <source>
        <dbReference type="SAM" id="MobiDB-lite"/>
    </source>
</evidence>
<gene>
    <name evidence="2" type="ORF">EYF80_054752</name>
</gene>
<evidence type="ECO:0000313" key="2">
    <source>
        <dbReference type="EMBL" id="TNN35082.1"/>
    </source>
</evidence>
<feature type="compositionally biased region" description="Polar residues" evidence="1">
    <location>
        <begin position="87"/>
        <end position="104"/>
    </location>
</feature>
<dbReference type="EMBL" id="SRLO01001833">
    <property type="protein sequence ID" value="TNN35082.1"/>
    <property type="molecule type" value="Genomic_DNA"/>
</dbReference>
<feature type="region of interest" description="Disordered" evidence="1">
    <location>
        <begin position="39"/>
        <end position="125"/>
    </location>
</feature>
<keyword evidence="3" id="KW-1185">Reference proteome</keyword>
<proteinExistence type="predicted"/>
<dbReference type="AlphaFoldDB" id="A0A4Z2F3L6"/>
<comment type="caution">
    <text evidence="2">The sequence shown here is derived from an EMBL/GenBank/DDBJ whole genome shotgun (WGS) entry which is preliminary data.</text>
</comment>
<feature type="compositionally biased region" description="Basic and acidic residues" evidence="1">
    <location>
        <begin position="41"/>
        <end position="76"/>
    </location>
</feature>
<organism evidence="2 3">
    <name type="scientific">Liparis tanakae</name>
    <name type="common">Tanaka's snailfish</name>
    <dbReference type="NCBI Taxonomy" id="230148"/>
    <lineage>
        <taxon>Eukaryota</taxon>
        <taxon>Metazoa</taxon>
        <taxon>Chordata</taxon>
        <taxon>Craniata</taxon>
        <taxon>Vertebrata</taxon>
        <taxon>Euteleostomi</taxon>
        <taxon>Actinopterygii</taxon>
        <taxon>Neopterygii</taxon>
        <taxon>Teleostei</taxon>
        <taxon>Neoteleostei</taxon>
        <taxon>Acanthomorphata</taxon>
        <taxon>Eupercaria</taxon>
        <taxon>Perciformes</taxon>
        <taxon>Cottioidei</taxon>
        <taxon>Cottales</taxon>
        <taxon>Liparidae</taxon>
        <taxon>Liparis</taxon>
    </lineage>
</organism>
<feature type="region of interest" description="Disordered" evidence="1">
    <location>
        <begin position="1"/>
        <end position="23"/>
    </location>
</feature>
<evidence type="ECO:0000313" key="3">
    <source>
        <dbReference type="Proteomes" id="UP000314294"/>
    </source>
</evidence>
<accession>A0A4Z2F3L6</accession>
<reference evidence="2 3" key="1">
    <citation type="submission" date="2019-03" db="EMBL/GenBank/DDBJ databases">
        <title>First draft genome of Liparis tanakae, snailfish: a comprehensive survey of snailfish specific genes.</title>
        <authorList>
            <person name="Kim W."/>
            <person name="Song I."/>
            <person name="Jeong J.-H."/>
            <person name="Kim D."/>
            <person name="Kim S."/>
            <person name="Ryu S."/>
            <person name="Song J.Y."/>
            <person name="Lee S.K."/>
        </authorList>
    </citation>
    <scope>NUCLEOTIDE SEQUENCE [LARGE SCALE GENOMIC DNA]</scope>
    <source>
        <tissue evidence="2">Muscle</tissue>
    </source>
</reference>
<sequence length="159" mass="18182">MLKTPWRPSVDVSPLFRPRAPKPSELMMSLAWANEEGCCGAREREREREKDASHDGGKTPREKQCQVSDRQQRESKGLAPSRETGRTGPNIQNPDQEITTTSDASESDKKSRVTIQEDQHPHNTQTLGHKYTQIHIYSELRTTYPSLRMTVLKQSLRLL</sequence>
<feature type="compositionally biased region" description="Basic and acidic residues" evidence="1">
    <location>
        <begin position="106"/>
        <end position="121"/>
    </location>
</feature>
<name>A0A4Z2F3L6_9TELE</name>